<dbReference type="Proteomes" id="UP000478546">
    <property type="component" value="Unassembled WGS sequence"/>
</dbReference>
<feature type="transmembrane region" description="Helical" evidence="14">
    <location>
        <begin position="129"/>
        <end position="156"/>
    </location>
</feature>
<dbReference type="GO" id="GO:0015293">
    <property type="term" value="F:symporter activity"/>
    <property type="evidence" value="ECO:0007669"/>
    <property type="project" value="UniProtKB-KW"/>
</dbReference>
<feature type="transmembrane region" description="Helical" evidence="14">
    <location>
        <begin position="12"/>
        <end position="29"/>
    </location>
</feature>
<evidence type="ECO:0000256" key="6">
    <source>
        <dbReference type="ARBA" id="ARBA00022847"/>
    </source>
</evidence>
<evidence type="ECO:0000256" key="7">
    <source>
        <dbReference type="ARBA" id="ARBA00022989"/>
    </source>
</evidence>
<accession>A0A6B2H2X0</accession>
<evidence type="ECO:0000313" key="15">
    <source>
        <dbReference type="EMBL" id="NDK54966.1"/>
    </source>
</evidence>
<evidence type="ECO:0000256" key="13">
    <source>
        <dbReference type="RuleBase" id="RU362091"/>
    </source>
</evidence>
<comment type="catalytic activity">
    <reaction evidence="12">
        <text>L-proline(in) + Na(+)(in) = L-proline(out) + Na(+)(out)</text>
        <dbReference type="Rhea" id="RHEA:28967"/>
        <dbReference type="ChEBI" id="CHEBI:29101"/>
        <dbReference type="ChEBI" id="CHEBI:60039"/>
    </reaction>
</comment>
<protein>
    <submittedName>
        <fullName evidence="15">Sodium:solute symporter</fullName>
    </submittedName>
</protein>
<evidence type="ECO:0000256" key="1">
    <source>
        <dbReference type="ARBA" id="ARBA00004651"/>
    </source>
</evidence>
<proteinExistence type="inferred from homology"/>
<feature type="transmembrane region" description="Helical" evidence="14">
    <location>
        <begin position="409"/>
        <end position="430"/>
    </location>
</feature>
<feature type="transmembrane region" description="Helical" evidence="14">
    <location>
        <begin position="245"/>
        <end position="265"/>
    </location>
</feature>
<keyword evidence="9" id="KW-0406">Ion transport</keyword>
<evidence type="ECO:0000313" key="16">
    <source>
        <dbReference type="Proteomes" id="UP000478546"/>
    </source>
</evidence>
<keyword evidence="10 14" id="KW-0472">Membrane</keyword>
<evidence type="ECO:0000256" key="9">
    <source>
        <dbReference type="ARBA" id="ARBA00023065"/>
    </source>
</evidence>
<keyword evidence="7 14" id="KW-1133">Transmembrane helix</keyword>
<keyword evidence="8" id="KW-0915">Sodium</keyword>
<dbReference type="EMBL" id="JAAEAA010000003">
    <property type="protein sequence ID" value="NDK54966.1"/>
    <property type="molecule type" value="Genomic_DNA"/>
</dbReference>
<dbReference type="Pfam" id="PF00474">
    <property type="entry name" value="SSF"/>
    <property type="match status" value="1"/>
</dbReference>
<evidence type="ECO:0000256" key="3">
    <source>
        <dbReference type="ARBA" id="ARBA00022448"/>
    </source>
</evidence>
<feature type="transmembrane region" description="Helical" evidence="14">
    <location>
        <begin position="162"/>
        <end position="180"/>
    </location>
</feature>
<dbReference type="PROSITE" id="PS50283">
    <property type="entry name" value="NA_SOLUT_SYMP_3"/>
    <property type="match status" value="1"/>
</dbReference>
<feature type="transmembrane region" description="Helical" evidence="14">
    <location>
        <begin position="379"/>
        <end position="397"/>
    </location>
</feature>
<dbReference type="InterPro" id="IPR038377">
    <property type="entry name" value="Na/Glc_symporter_sf"/>
</dbReference>
<keyword evidence="6" id="KW-0769">Symport</keyword>
<dbReference type="RefSeq" id="WP_162345012.1">
    <property type="nucleotide sequence ID" value="NZ_JAAEAA010000003.1"/>
</dbReference>
<comment type="similarity">
    <text evidence="2 13">Belongs to the sodium:solute symporter (SSF) (TC 2.A.21) family.</text>
</comment>
<feature type="transmembrane region" description="Helical" evidence="14">
    <location>
        <begin position="187"/>
        <end position="209"/>
    </location>
</feature>
<keyword evidence="16" id="KW-1185">Reference proteome</keyword>
<feature type="transmembrane region" description="Helical" evidence="14">
    <location>
        <begin position="75"/>
        <end position="100"/>
    </location>
</feature>
<evidence type="ECO:0000256" key="5">
    <source>
        <dbReference type="ARBA" id="ARBA00022692"/>
    </source>
</evidence>
<name>A0A6B2H2X0_9BACT</name>
<feature type="transmembrane region" description="Helical" evidence="14">
    <location>
        <begin position="41"/>
        <end position="69"/>
    </location>
</feature>
<comment type="caution">
    <text evidence="15">The sequence shown here is derived from an EMBL/GenBank/DDBJ whole genome shotgun (WGS) entry which is preliminary data.</text>
</comment>
<feature type="transmembrane region" description="Helical" evidence="14">
    <location>
        <begin position="277"/>
        <end position="301"/>
    </location>
</feature>
<dbReference type="InterPro" id="IPR001734">
    <property type="entry name" value="Na/solute_symporter"/>
</dbReference>
<keyword evidence="11" id="KW-0739">Sodium transport</keyword>
<feature type="transmembrane region" description="Helical" evidence="14">
    <location>
        <begin position="329"/>
        <end position="349"/>
    </location>
</feature>
<evidence type="ECO:0000256" key="2">
    <source>
        <dbReference type="ARBA" id="ARBA00006434"/>
    </source>
</evidence>
<organism evidence="15 16">
    <name type="scientific">Pontibacter fetidus</name>
    <dbReference type="NCBI Taxonomy" id="2700082"/>
    <lineage>
        <taxon>Bacteria</taxon>
        <taxon>Pseudomonadati</taxon>
        <taxon>Bacteroidota</taxon>
        <taxon>Cytophagia</taxon>
        <taxon>Cytophagales</taxon>
        <taxon>Hymenobacteraceae</taxon>
        <taxon>Pontibacter</taxon>
    </lineage>
</organism>
<reference evidence="15 16" key="1">
    <citation type="submission" date="2020-01" db="EMBL/GenBank/DDBJ databases">
        <authorList>
            <person name="Kim M.K."/>
        </authorList>
    </citation>
    <scope>NUCLEOTIDE SEQUENCE [LARGE SCALE GENOMIC DNA]</scope>
    <source>
        <strain evidence="15 16">BT213</strain>
    </source>
</reference>
<evidence type="ECO:0000256" key="8">
    <source>
        <dbReference type="ARBA" id="ARBA00023053"/>
    </source>
</evidence>
<dbReference type="PANTHER" id="PTHR48086">
    <property type="entry name" value="SODIUM/PROLINE SYMPORTER-RELATED"/>
    <property type="match status" value="1"/>
</dbReference>
<comment type="subcellular location">
    <subcellularLocation>
        <location evidence="1">Cell membrane</location>
        <topology evidence="1">Multi-pass membrane protein</topology>
    </subcellularLocation>
</comment>
<feature type="transmembrane region" description="Helical" evidence="14">
    <location>
        <begin position="437"/>
        <end position="459"/>
    </location>
</feature>
<keyword evidence="5 14" id="KW-0812">Transmembrane</keyword>
<keyword evidence="3" id="KW-0813">Transport</keyword>
<evidence type="ECO:0000256" key="10">
    <source>
        <dbReference type="ARBA" id="ARBA00023136"/>
    </source>
</evidence>
<dbReference type="GO" id="GO:0006814">
    <property type="term" value="P:sodium ion transport"/>
    <property type="evidence" value="ECO:0007669"/>
    <property type="project" value="UniProtKB-KW"/>
</dbReference>
<evidence type="ECO:0000256" key="4">
    <source>
        <dbReference type="ARBA" id="ARBA00022475"/>
    </source>
</evidence>
<dbReference type="AlphaFoldDB" id="A0A6B2H2X0"/>
<evidence type="ECO:0000256" key="14">
    <source>
        <dbReference type="SAM" id="Phobius"/>
    </source>
</evidence>
<sequence length="517" mass="54985">MNTLASSELVTAGWILVIAYAAVILFFVIRGALRTSSIADYALGSVTFSPVAVGLALAASMTSAATFIINPGFVALYGISGVISMGIALPAAALVSLVILTKGFRAMGTAVKAQTMAQWMGAVYKSKGYTLFFAFLSLLLITFIVLICVGLTKVLASVLNLNELYACVGIVVFVFGYMMFGGANSMVYTNLVQAVLMLIVAVILLGSGYEHFSNGVHGFLDKLAAIDPALTTVTNPDSFLFRDSFESIFCQIIIGVAIVCQPHIITKSLLLKDAKDVNQYLLVGIIVQALFFLVVIAGLYARLTFPDLTINGTAIPVDGIMSAYVVQEFPVYMGLLVVMGLISAGLSTLEGLIQSLSITITSDIITPLFGINSETKSVLINRLVIVVLAIVTILLTFDQLQNPNLSVGIFAQNGVYAYFSAAFVPVLFGMFLKRVPLVAPVAASLTSVVVHFAIYYGGLTSYMDAPVRNPGIAAALAILASVIVGLALYYAFRKPEPAKEMVTSNALKQPVAYENEV</sequence>
<dbReference type="PANTHER" id="PTHR48086:SF3">
    <property type="entry name" value="SODIUM_PROLINE SYMPORTER"/>
    <property type="match status" value="1"/>
</dbReference>
<dbReference type="Gene3D" id="1.20.1730.10">
    <property type="entry name" value="Sodium/glucose cotransporter"/>
    <property type="match status" value="1"/>
</dbReference>
<feature type="transmembrane region" description="Helical" evidence="14">
    <location>
        <begin position="471"/>
        <end position="492"/>
    </location>
</feature>
<dbReference type="InterPro" id="IPR050277">
    <property type="entry name" value="Sodium:Solute_Symporter"/>
</dbReference>
<keyword evidence="4" id="KW-1003">Cell membrane</keyword>
<evidence type="ECO:0000256" key="11">
    <source>
        <dbReference type="ARBA" id="ARBA00023201"/>
    </source>
</evidence>
<dbReference type="GO" id="GO:0005886">
    <property type="term" value="C:plasma membrane"/>
    <property type="evidence" value="ECO:0007669"/>
    <property type="project" value="UniProtKB-SubCell"/>
</dbReference>
<gene>
    <name evidence="15" type="ORF">GWO68_03455</name>
</gene>
<evidence type="ECO:0000256" key="12">
    <source>
        <dbReference type="ARBA" id="ARBA00033708"/>
    </source>
</evidence>